<reference evidence="1" key="1">
    <citation type="journal article" date="2020" name="mSystems">
        <title>Genome- and Community-Level Interaction Insights into Carbon Utilization and Element Cycling Functions of Hydrothermarchaeota in Hydrothermal Sediment.</title>
        <authorList>
            <person name="Zhou Z."/>
            <person name="Liu Y."/>
            <person name="Xu W."/>
            <person name="Pan J."/>
            <person name="Luo Z.H."/>
            <person name="Li M."/>
        </authorList>
    </citation>
    <scope>NUCLEOTIDE SEQUENCE [LARGE SCALE GENOMIC DNA]</scope>
    <source>
        <strain evidence="1">SpSt-62</strain>
    </source>
</reference>
<dbReference type="SUPFAM" id="SSF53850">
    <property type="entry name" value="Periplasmic binding protein-like II"/>
    <property type="match status" value="1"/>
</dbReference>
<sequence length="341" mass="37371">MRRSKAIVAALLIVVLMAGCVQEESKPEEKPKAVTTPTTYSLTTAGGTPGGVGFAIMTATMAVASKYYPEITYSVVPGGWVGNVIRVNTHELDLAHTTVASASLSKKQMGPFEGNPVPENVRGVFVDQVDNYYYIVARADFPYDTVDEIAAAKYPLRVTNQPKGTFAGWLWDEILNMTGMNESTIRALGGSYTRVSWSDAVALLRDGHVDAILAVSGKKVGWLEELTALRDVKYVSVSEELANKIMEKYGLQKVVIPAGTLPKQKNDIMGFSDTGYIIANKNVPDEVVYKIVKAIIEHPNEFRESHAMLETFQLGSRMFETSPFPLHPGAVKAYKEFGYMS</sequence>
<dbReference type="Gene3D" id="3.40.190.10">
    <property type="entry name" value="Periplasmic binding protein-like II"/>
    <property type="match status" value="2"/>
</dbReference>
<proteinExistence type="predicted"/>
<dbReference type="InterPro" id="IPR011852">
    <property type="entry name" value="TRAP_TAXI"/>
</dbReference>
<name>A0A7C4S668_9EURY</name>
<dbReference type="Pfam" id="PF16868">
    <property type="entry name" value="NMT1_3"/>
    <property type="match status" value="1"/>
</dbReference>
<comment type="caution">
    <text evidence="1">The sequence shown here is derived from an EMBL/GenBank/DDBJ whole genome shotgun (WGS) entry which is preliminary data.</text>
</comment>
<dbReference type="PROSITE" id="PS51257">
    <property type="entry name" value="PROKAR_LIPOPROTEIN"/>
    <property type="match status" value="1"/>
</dbReference>
<protein>
    <submittedName>
        <fullName evidence="1">TAXI family TRAP transporter solute-binding subunit</fullName>
    </submittedName>
</protein>
<organism evidence="1">
    <name type="scientific">Geoglobus ahangari</name>
    <dbReference type="NCBI Taxonomy" id="113653"/>
    <lineage>
        <taxon>Archaea</taxon>
        <taxon>Methanobacteriati</taxon>
        <taxon>Methanobacteriota</taxon>
        <taxon>Archaeoglobi</taxon>
        <taxon>Archaeoglobales</taxon>
        <taxon>Archaeoglobaceae</taxon>
        <taxon>Geoglobus</taxon>
    </lineage>
</organism>
<dbReference type="EMBL" id="DTAK01000022">
    <property type="protein sequence ID" value="HGU59306.1"/>
    <property type="molecule type" value="Genomic_DNA"/>
</dbReference>
<gene>
    <name evidence="1" type="ORF">ENT89_03855</name>
</gene>
<evidence type="ECO:0000313" key="1">
    <source>
        <dbReference type="EMBL" id="HGU59306.1"/>
    </source>
</evidence>
<accession>A0A7C4S668</accession>
<dbReference type="AlphaFoldDB" id="A0A7C4S668"/>
<dbReference type="PANTHER" id="PTHR42941:SF1">
    <property type="entry name" value="SLL1037 PROTEIN"/>
    <property type="match status" value="1"/>
</dbReference>
<dbReference type="NCBIfam" id="TIGR02122">
    <property type="entry name" value="TRAP_TAXI"/>
    <property type="match status" value="1"/>
</dbReference>
<dbReference type="PANTHER" id="PTHR42941">
    <property type="entry name" value="SLL1037 PROTEIN"/>
    <property type="match status" value="1"/>
</dbReference>